<keyword evidence="1" id="KW-0812">Transmembrane</keyword>
<dbReference type="InterPro" id="IPR012340">
    <property type="entry name" value="NA-bd_OB-fold"/>
</dbReference>
<evidence type="ECO:0000313" key="3">
    <source>
        <dbReference type="EMBL" id="SDN27029.1"/>
    </source>
</evidence>
<sequence length="166" mass="17785">MWKVSRMVDLTDYLWILWLVFILVAIIIELLSLEFTFLMISIGSLGGLAANLLGLDWWLQIVVAGGLSVLLLLTIRPFLLRALRKGGDPALSNIDALIGMSGRVLSTVTETGGLVKLANGETWTARLVLPGGGTAAPAEPGERITVHLIEGSTAIVIPAERTQNNA</sequence>
<dbReference type="GO" id="GO:0006508">
    <property type="term" value="P:proteolysis"/>
    <property type="evidence" value="ECO:0007669"/>
    <property type="project" value="UniProtKB-KW"/>
</dbReference>
<keyword evidence="1" id="KW-0472">Membrane</keyword>
<dbReference type="Proteomes" id="UP000199639">
    <property type="component" value="Unassembled WGS sequence"/>
</dbReference>
<evidence type="ECO:0000256" key="1">
    <source>
        <dbReference type="SAM" id="Phobius"/>
    </source>
</evidence>
<organism evidence="3 4">
    <name type="scientific">Cryobacterium flavum</name>
    <dbReference type="NCBI Taxonomy" id="1424659"/>
    <lineage>
        <taxon>Bacteria</taxon>
        <taxon>Bacillati</taxon>
        <taxon>Actinomycetota</taxon>
        <taxon>Actinomycetes</taxon>
        <taxon>Micrococcales</taxon>
        <taxon>Microbacteriaceae</taxon>
        <taxon>Cryobacterium</taxon>
    </lineage>
</organism>
<name>A0A5E9FXD4_9MICO</name>
<dbReference type="AlphaFoldDB" id="A0A5E9FXD4"/>
<keyword evidence="1" id="KW-1133">Transmembrane helix</keyword>
<dbReference type="GO" id="GO:0008233">
    <property type="term" value="F:peptidase activity"/>
    <property type="evidence" value="ECO:0007669"/>
    <property type="project" value="UniProtKB-KW"/>
</dbReference>
<dbReference type="Gene3D" id="2.40.50.140">
    <property type="entry name" value="Nucleic acid-binding proteins"/>
    <property type="match status" value="1"/>
</dbReference>
<feature type="domain" description="NfeD-like C-terminal" evidence="2">
    <location>
        <begin position="95"/>
        <end position="156"/>
    </location>
</feature>
<keyword evidence="3" id="KW-0378">Hydrolase</keyword>
<feature type="transmembrane region" description="Helical" evidence="1">
    <location>
        <begin position="12"/>
        <end position="45"/>
    </location>
</feature>
<dbReference type="STRING" id="1424659.SAMN05216368_104333"/>
<proteinExistence type="predicted"/>
<feature type="transmembrane region" description="Helical" evidence="1">
    <location>
        <begin position="57"/>
        <end position="75"/>
    </location>
</feature>
<evidence type="ECO:0000313" key="4">
    <source>
        <dbReference type="Proteomes" id="UP000199639"/>
    </source>
</evidence>
<accession>A0A5E9FXD4</accession>
<evidence type="ECO:0000259" key="2">
    <source>
        <dbReference type="Pfam" id="PF01957"/>
    </source>
</evidence>
<dbReference type="Pfam" id="PF01957">
    <property type="entry name" value="NfeD"/>
    <property type="match status" value="1"/>
</dbReference>
<protein>
    <submittedName>
        <fullName evidence="3">Membrane protein implicated in regulation of membrane protease activity</fullName>
    </submittedName>
</protein>
<dbReference type="EMBL" id="FNIB01000004">
    <property type="protein sequence ID" value="SDN27029.1"/>
    <property type="molecule type" value="Genomic_DNA"/>
</dbReference>
<reference evidence="3 4" key="1">
    <citation type="submission" date="2016-10" db="EMBL/GenBank/DDBJ databases">
        <authorList>
            <person name="Varghese N."/>
            <person name="Submissions S."/>
        </authorList>
    </citation>
    <scope>NUCLEOTIDE SEQUENCE [LARGE SCALE GENOMIC DNA]</scope>
    <source>
        <strain evidence="3 4">CGMCC 1.11215</strain>
    </source>
</reference>
<gene>
    <name evidence="3" type="ORF">SAMN05216368_104333</name>
</gene>
<keyword evidence="3" id="KW-0645">Protease</keyword>
<dbReference type="InterPro" id="IPR002810">
    <property type="entry name" value="NfeD-like_C"/>
</dbReference>